<organism evidence="4 5">
    <name type="scientific">Solea senegalensis</name>
    <name type="common">Senegalese sole</name>
    <dbReference type="NCBI Taxonomy" id="28829"/>
    <lineage>
        <taxon>Eukaryota</taxon>
        <taxon>Metazoa</taxon>
        <taxon>Chordata</taxon>
        <taxon>Craniata</taxon>
        <taxon>Vertebrata</taxon>
        <taxon>Euteleostomi</taxon>
        <taxon>Actinopterygii</taxon>
        <taxon>Neopterygii</taxon>
        <taxon>Teleostei</taxon>
        <taxon>Neoteleostei</taxon>
        <taxon>Acanthomorphata</taxon>
        <taxon>Carangaria</taxon>
        <taxon>Pleuronectiformes</taxon>
        <taxon>Pleuronectoidei</taxon>
        <taxon>Soleidae</taxon>
        <taxon>Solea</taxon>
    </lineage>
</organism>
<dbReference type="EMBL" id="JAGKHQ010000017">
    <property type="protein sequence ID" value="KAG7491074.1"/>
    <property type="molecule type" value="Genomic_DNA"/>
</dbReference>
<dbReference type="SMART" id="SM00199">
    <property type="entry name" value="SCY"/>
    <property type="match status" value="1"/>
</dbReference>
<dbReference type="EMBL" id="JAGKHQ010000017">
    <property type="protein sequence ID" value="KAG7491076.1"/>
    <property type="molecule type" value="Genomic_DNA"/>
</dbReference>
<evidence type="ECO:0000259" key="2">
    <source>
        <dbReference type="SMART" id="SM00199"/>
    </source>
</evidence>
<dbReference type="EMBL" id="JAGKHQ010000017">
    <property type="protein sequence ID" value="KAG7491080.1"/>
    <property type="molecule type" value="Genomic_DNA"/>
</dbReference>
<dbReference type="GO" id="GO:0006955">
    <property type="term" value="P:immune response"/>
    <property type="evidence" value="ECO:0007669"/>
    <property type="project" value="InterPro"/>
</dbReference>
<dbReference type="GO" id="GO:0008009">
    <property type="term" value="F:chemokine activity"/>
    <property type="evidence" value="ECO:0007669"/>
    <property type="project" value="InterPro"/>
</dbReference>
<accession>A0AAV6QIN9</accession>
<dbReference type="EMBL" id="JAGKHQ010000017">
    <property type="protein sequence ID" value="KAG7491075.1"/>
    <property type="molecule type" value="Genomic_DNA"/>
</dbReference>
<evidence type="ECO:0000313" key="5">
    <source>
        <dbReference type="Proteomes" id="UP000693946"/>
    </source>
</evidence>
<evidence type="ECO:0000313" key="3">
    <source>
        <dbReference type="EMBL" id="KAG7491068.1"/>
    </source>
</evidence>
<comment type="caution">
    <text evidence="4">The sequence shown here is derived from an EMBL/GenBank/DDBJ whole genome shotgun (WGS) entry which is preliminary data.</text>
</comment>
<gene>
    <name evidence="4" type="ORF">JOB18_048240</name>
</gene>
<dbReference type="EMBL" id="JAGKHQ010000017">
    <property type="protein sequence ID" value="KAG7491070.1"/>
    <property type="molecule type" value="Genomic_DNA"/>
</dbReference>
<dbReference type="EMBL" id="JAGKHQ010000017">
    <property type="protein sequence ID" value="KAG7491072.1"/>
    <property type="molecule type" value="Genomic_DNA"/>
</dbReference>
<dbReference type="EMBL" id="JAGKHQ010000017">
    <property type="protein sequence ID" value="KAG7491069.1"/>
    <property type="molecule type" value="Genomic_DNA"/>
</dbReference>
<dbReference type="EMBL" id="JAGKHQ010000017">
    <property type="protein sequence ID" value="KAG7491077.1"/>
    <property type="molecule type" value="Genomic_DNA"/>
</dbReference>
<dbReference type="EMBL" id="JAGKHQ010000017">
    <property type="protein sequence ID" value="KAG7491073.1"/>
    <property type="molecule type" value="Genomic_DNA"/>
</dbReference>
<feature type="signal peptide" evidence="1">
    <location>
        <begin position="1"/>
        <end position="27"/>
    </location>
</feature>
<reference evidence="4 5" key="1">
    <citation type="journal article" date="2021" name="Sci. Rep.">
        <title>Chromosome anchoring in Senegalese sole (Solea senegalensis) reveals sex-associated markers and genome rearrangements in flatfish.</title>
        <authorList>
            <person name="Guerrero-Cozar I."/>
            <person name="Gomez-Garrido J."/>
            <person name="Berbel C."/>
            <person name="Martinez-Blanch J.F."/>
            <person name="Alioto T."/>
            <person name="Claros M.G."/>
            <person name="Gagnaire P.A."/>
            <person name="Manchado M."/>
        </authorList>
    </citation>
    <scope>NUCLEOTIDE SEQUENCE [LARGE SCALE GENOMIC DNA]</scope>
    <source>
        <strain evidence="4">Sse05_10M</strain>
    </source>
</reference>
<dbReference type="Proteomes" id="UP000693946">
    <property type="component" value="Linkage Group LG5"/>
</dbReference>
<dbReference type="EMBL" id="JAGKHQ010000017">
    <property type="protein sequence ID" value="KAG7491071.1"/>
    <property type="molecule type" value="Genomic_DNA"/>
</dbReference>
<feature type="chain" id="PRO_5044715057" evidence="1">
    <location>
        <begin position="28"/>
        <end position="119"/>
    </location>
</feature>
<proteinExistence type="predicted"/>
<feature type="domain" description="Chemokine interleukin-8-like" evidence="2">
    <location>
        <begin position="30"/>
        <end position="90"/>
    </location>
</feature>
<dbReference type="InterPro" id="IPR001811">
    <property type="entry name" value="Chemokine_IL8-like_dom"/>
</dbReference>
<name>A0AAV6QIN9_SOLSE</name>
<dbReference type="EMBL" id="JAGKHQ010000017">
    <property type="protein sequence ID" value="KAG7491081.1"/>
    <property type="molecule type" value="Genomic_DNA"/>
</dbReference>
<keyword evidence="1" id="KW-0732">Signal</keyword>
<protein>
    <submittedName>
        <fullName evidence="3">C-C motif chemokine 19-like</fullName>
    </submittedName>
</protein>
<keyword evidence="5" id="KW-1185">Reference proteome</keyword>
<dbReference type="AlphaFoldDB" id="A0AAV6QIN9"/>
<dbReference type="GO" id="GO:0005576">
    <property type="term" value="C:extracellular region"/>
    <property type="evidence" value="ECO:0007669"/>
    <property type="project" value="InterPro"/>
</dbReference>
<dbReference type="EMBL" id="JAGKHQ010000017">
    <property type="protein sequence ID" value="KAG7491079.1"/>
    <property type="molecule type" value="Genomic_DNA"/>
</dbReference>
<dbReference type="EMBL" id="JAGKHQ010000017">
    <property type="protein sequence ID" value="KAG7491068.1"/>
    <property type="molecule type" value="Genomic_DNA"/>
</dbReference>
<evidence type="ECO:0000313" key="4">
    <source>
        <dbReference type="EMBL" id="KAG7491075.1"/>
    </source>
</evidence>
<dbReference type="Pfam" id="PF00048">
    <property type="entry name" value="IL8"/>
    <property type="match status" value="1"/>
</dbReference>
<dbReference type="EMBL" id="JAGKHQ010000017">
    <property type="protein sequence ID" value="KAG7491078.1"/>
    <property type="molecule type" value="Genomic_DNA"/>
</dbReference>
<evidence type="ECO:0000256" key="1">
    <source>
        <dbReference type="SAM" id="SignalP"/>
    </source>
</evidence>
<reference evidence="4" key="2">
    <citation type="submission" date="2021-03" db="EMBL/GenBank/DDBJ databases">
        <authorList>
            <person name="Guerrero-Cozar I."/>
            <person name="Gomez-Garrido J."/>
            <person name="Berbel C."/>
            <person name="Martinez-Blanch J.F."/>
            <person name="Alioto T."/>
            <person name="Claros M.G."/>
            <person name="Gagnaire P.A."/>
            <person name="Manchado M."/>
        </authorList>
    </citation>
    <scope>NUCLEOTIDE SEQUENCE</scope>
    <source>
        <strain evidence="4">Sse05_10M</strain>
        <tissue evidence="4">Blood</tissue>
    </source>
</reference>
<sequence>MSVCGNMKVFICCWIIFIMSCCTLSWAQVPVDCCLSVKNKTIPSHMIVSHRRQFSGQGCAIDATILLTRRGRNLCVPAHEPWVKQLSARVDQRNTCTKHGVSERRRCKQRVNNSVKELL</sequence>